<evidence type="ECO:0008006" key="3">
    <source>
        <dbReference type="Google" id="ProtNLM"/>
    </source>
</evidence>
<evidence type="ECO:0000313" key="2">
    <source>
        <dbReference type="Proteomes" id="UP000326554"/>
    </source>
</evidence>
<dbReference type="PROSITE" id="PS51257">
    <property type="entry name" value="PROKAR_LIPOPROTEIN"/>
    <property type="match status" value="1"/>
</dbReference>
<dbReference type="AlphaFoldDB" id="A0A5J5GLM4"/>
<sequence length="135" mass="14220">MKTGLAALSLLVLLAACGREPPVPYVRLITGEAPEGPVRVTIFATDQAEIGVGTRKGVRALPEGSYARARALVERDFPRIFSRQAALREARDCPDVGEATVQAQPAASGIAAVGWSCGEDGVLALVEELRAIVPR</sequence>
<proteinExistence type="predicted"/>
<reference evidence="1 2" key="1">
    <citation type="submission" date="2019-09" db="EMBL/GenBank/DDBJ databases">
        <authorList>
            <person name="Park J.-S."/>
            <person name="Choi H.-J."/>
        </authorList>
    </citation>
    <scope>NUCLEOTIDE SEQUENCE [LARGE SCALE GENOMIC DNA]</scope>
    <source>
        <strain evidence="1 2">176SS1-4</strain>
    </source>
</reference>
<accession>A0A5J5GLM4</accession>
<organism evidence="1 2">
    <name type="scientific">Histidinibacterium aquaticum</name>
    <dbReference type="NCBI Taxonomy" id="2613962"/>
    <lineage>
        <taxon>Bacteria</taxon>
        <taxon>Pseudomonadati</taxon>
        <taxon>Pseudomonadota</taxon>
        <taxon>Alphaproteobacteria</taxon>
        <taxon>Rhodobacterales</taxon>
        <taxon>Paracoccaceae</taxon>
        <taxon>Histidinibacterium</taxon>
    </lineage>
</organism>
<dbReference type="EMBL" id="VYQE01000002">
    <property type="protein sequence ID" value="KAA9008927.1"/>
    <property type="molecule type" value="Genomic_DNA"/>
</dbReference>
<gene>
    <name evidence="1" type="ORF">F3S47_06595</name>
</gene>
<evidence type="ECO:0000313" key="1">
    <source>
        <dbReference type="EMBL" id="KAA9008927.1"/>
    </source>
</evidence>
<comment type="caution">
    <text evidence="1">The sequence shown here is derived from an EMBL/GenBank/DDBJ whole genome shotgun (WGS) entry which is preliminary data.</text>
</comment>
<protein>
    <recommendedName>
        <fullName evidence="3">Lipoprotein</fullName>
    </recommendedName>
</protein>
<keyword evidence="2" id="KW-1185">Reference proteome</keyword>
<dbReference type="Proteomes" id="UP000326554">
    <property type="component" value="Unassembled WGS sequence"/>
</dbReference>
<dbReference type="RefSeq" id="WP_150444460.1">
    <property type="nucleotide sequence ID" value="NZ_VYQE01000002.1"/>
</dbReference>
<name>A0A5J5GLM4_9RHOB</name>